<protein>
    <submittedName>
        <fullName evidence="1">Uncharacterized protein</fullName>
    </submittedName>
</protein>
<dbReference type="AlphaFoldDB" id="A0A1I4YA60"/>
<gene>
    <name evidence="1" type="ORF">SAMN05421594_2253</name>
</gene>
<evidence type="ECO:0000313" key="2">
    <source>
        <dbReference type="Proteomes" id="UP000198769"/>
    </source>
</evidence>
<organism evidence="1 2">
    <name type="scientific">Chryseobacterium oleae</name>
    <dbReference type="NCBI Taxonomy" id="491207"/>
    <lineage>
        <taxon>Bacteria</taxon>
        <taxon>Pseudomonadati</taxon>
        <taxon>Bacteroidota</taxon>
        <taxon>Flavobacteriia</taxon>
        <taxon>Flavobacteriales</taxon>
        <taxon>Weeksellaceae</taxon>
        <taxon>Chryseobacterium group</taxon>
        <taxon>Chryseobacterium</taxon>
    </lineage>
</organism>
<evidence type="ECO:0000313" key="1">
    <source>
        <dbReference type="EMBL" id="SFN34885.1"/>
    </source>
</evidence>
<dbReference type="EMBL" id="FOVD01000003">
    <property type="protein sequence ID" value="SFN34885.1"/>
    <property type="molecule type" value="Genomic_DNA"/>
</dbReference>
<reference evidence="2" key="1">
    <citation type="submission" date="2016-10" db="EMBL/GenBank/DDBJ databases">
        <authorList>
            <person name="Varghese N."/>
            <person name="Submissions S."/>
        </authorList>
    </citation>
    <scope>NUCLEOTIDE SEQUENCE [LARGE SCALE GENOMIC DNA]</scope>
    <source>
        <strain evidence="2">DSM 25575</strain>
    </source>
</reference>
<dbReference type="Proteomes" id="UP000198769">
    <property type="component" value="Unassembled WGS sequence"/>
</dbReference>
<keyword evidence="2" id="KW-1185">Reference proteome</keyword>
<accession>A0A1I4YA60</accession>
<sequence length="206" mass="21591">MIRMEECPTCIVGAIVGAATDYGLQVAANYLDPSIKNKWTDNISVSSIALSAAEGALTQGGSALRKAAVKTTVMIAKNVVEVKTMNGGKFTGKVETNARNIAKNILIDAAAGGVAKKAGGLVKTTKLNSIANKVNLNSNTKAKNFVQKVTGLSSRTSNNISKKLDIKGISKQLSNGIKNSTNKVVENTSNAVLNKPISKIKDKTDE</sequence>
<name>A0A1I4YA60_CHROL</name>
<proteinExistence type="predicted"/>